<accession>A0A3M0B6Z6</accession>
<keyword evidence="10" id="KW-0408">Iron</keyword>
<dbReference type="Gene3D" id="3.40.50.620">
    <property type="entry name" value="HUPs"/>
    <property type="match status" value="1"/>
</dbReference>
<dbReference type="AlphaFoldDB" id="A0A3M0B6Z6"/>
<keyword evidence="8 12" id="KW-0067">ATP-binding</keyword>
<dbReference type="Proteomes" id="UP000280842">
    <property type="component" value="Unassembled WGS sequence"/>
</dbReference>
<keyword evidence="4" id="KW-0808">Transferase</keyword>
<keyword evidence="9" id="KW-0460">Magnesium</keyword>
<evidence type="ECO:0000256" key="11">
    <source>
        <dbReference type="ARBA" id="ARBA00023014"/>
    </source>
</evidence>
<dbReference type="InterPro" id="IPR000541">
    <property type="entry name" value="Ncs6/Tuc1/Ctu1"/>
</dbReference>
<keyword evidence="7" id="KW-0862">Zinc</keyword>
<feature type="binding site" evidence="12">
    <location>
        <begin position="74"/>
        <end position="76"/>
    </location>
    <ligand>
        <name>ATP</name>
        <dbReference type="ChEBI" id="CHEBI:30616"/>
    </ligand>
</feature>
<dbReference type="InterPro" id="IPR035107">
    <property type="entry name" value="tRNA_thiolation_TtcA_Ctu1"/>
</dbReference>
<dbReference type="GO" id="GO:0046872">
    <property type="term" value="F:metal ion binding"/>
    <property type="evidence" value="ECO:0007669"/>
    <property type="project" value="UniProtKB-KW"/>
</dbReference>
<dbReference type="NCBIfam" id="TIGR00269">
    <property type="entry name" value="TIGR00269 family protein"/>
    <property type="match status" value="1"/>
</dbReference>
<feature type="binding site" evidence="12">
    <location>
        <position position="100"/>
    </location>
    <ligand>
        <name>ATP</name>
        <dbReference type="ChEBI" id="CHEBI:30616"/>
    </ligand>
</feature>
<keyword evidence="3" id="KW-0004">4Fe-4S</keyword>
<evidence type="ECO:0000256" key="1">
    <source>
        <dbReference type="ARBA" id="ARBA00001946"/>
    </source>
</evidence>
<dbReference type="InterPro" id="IPR020554">
    <property type="entry name" value="UPF0021_CS"/>
</dbReference>
<dbReference type="GO" id="GO:0051539">
    <property type="term" value="F:4 iron, 4 sulfur cluster binding"/>
    <property type="evidence" value="ECO:0007669"/>
    <property type="project" value="UniProtKB-KW"/>
</dbReference>
<dbReference type="EMBL" id="REFO01000013">
    <property type="protein sequence ID" value="RMA93180.1"/>
    <property type="molecule type" value="Genomic_DNA"/>
</dbReference>
<dbReference type="Pfam" id="PF01171">
    <property type="entry name" value="ATP_bind_3"/>
    <property type="match status" value="1"/>
</dbReference>
<evidence type="ECO:0000256" key="9">
    <source>
        <dbReference type="ARBA" id="ARBA00022842"/>
    </source>
</evidence>
<evidence type="ECO:0000256" key="4">
    <source>
        <dbReference type="ARBA" id="ARBA00022679"/>
    </source>
</evidence>
<dbReference type="InterPro" id="IPR014729">
    <property type="entry name" value="Rossmann-like_a/b/a_fold"/>
</dbReference>
<comment type="caution">
    <text evidence="15">The sequence shown here is derived from an EMBL/GenBank/DDBJ whole genome shotgun (WGS) entry which is preliminary data.</text>
</comment>
<dbReference type="GO" id="GO:0000049">
    <property type="term" value="F:tRNA binding"/>
    <property type="evidence" value="ECO:0007669"/>
    <property type="project" value="InterPro"/>
</dbReference>
<evidence type="ECO:0000313" key="16">
    <source>
        <dbReference type="Proteomes" id="UP000280842"/>
    </source>
</evidence>
<dbReference type="GO" id="GO:0002143">
    <property type="term" value="P:tRNA wobble position uridine thiolation"/>
    <property type="evidence" value="ECO:0007669"/>
    <property type="project" value="TreeGrafter"/>
</dbReference>
<keyword evidence="11" id="KW-0411">Iron-sulfur</keyword>
<dbReference type="InterPro" id="IPR054306">
    <property type="entry name" value="TtuA-like_LIM_N"/>
</dbReference>
<keyword evidence="5" id="KW-0479">Metal-binding</keyword>
<feature type="domain" description="2-thiouridine synthetase TtuA-like N-terminal LIM" evidence="14">
    <location>
        <begin position="18"/>
        <end position="48"/>
    </location>
</feature>
<dbReference type="PANTHER" id="PTHR11807:SF27">
    <property type="entry name" value="TRNA-5-METHYLURIDINE(54) 2-SULFURTRANSFERASE"/>
    <property type="match status" value="1"/>
</dbReference>
<organism evidence="15 16">
    <name type="scientific">Hydrogenothermus marinus</name>
    <dbReference type="NCBI Taxonomy" id="133270"/>
    <lineage>
        <taxon>Bacteria</taxon>
        <taxon>Pseudomonadati</taxon>
        <taxon>Aquificota</taxon>
        <taxon>Aquificia</taxon>
        <taxon>Aquificales</taxon>
        <taxon>Hydrogenothermaceae</taxon>
        <taxon>Hydrogenothermus</taxon>
    </lineage>
</organism>
<comment type="cofactor">
    <cofactor evidence="2">
        <name>[4Fe-4S] cluster</name>
        <dbReference type="ChEBI" id="CHEBI:49883"/>
    </cofactor>
</comment>
<proteinExistence type="predicted"/>
<gene>
    <name evidence="15" type="ORF">CLV39_1236</name>
</gene>
<dbReference type="FunFam" id="3.40.50.620:FF:000174">
    <property type="entry name" value="ATPase, PP-loop superfamily"/>
    <property type="match status" value="1"/>
</dbReference>
<dbReference type="SUPFAM" id="SSF52402">
    <property type="entry name" value="Adenine nucleotide alpha hydrolases-like"/>
    <property type="match status" value="1"/>
</dbReference>
<dbReference type="Pfam" id="PF22082">
    <property type="entry name" value="TtuA_LIM_N"/>
    <property type="match status" value="1"/>
</dbReference>
<evidence type="ECO:0000259" key="13">
    <source>
        <dbReference type="Pfam" id="PF01171"/>
    </source>
</evidence>
<keyword evidence="6 12" id="KW-0547">Nucleotide-binding</keyword>
<evidence type="ECO:0000259" key="14">
    <source>
        <dbReference type="Pfam" id="PF22082"/>
    </source>
</evidence>
<evidence type="ECO:0000313" key="15">
    <source>
        <dbReference type="EMBL" id="RMA93180.1"/>
    </source>
</evidence>
<keyword evidence="16" id="KW-1185">Reference proteome</keyword>
<dbReference type="CDD" id="cd01993">
    <property type="entry name" value="TtuA-like"/>
    <property type="match status" value="1"/>
</dbReference>
<comment type="cofactor">
    <cofactor evidence="1">
        <name>Mg(2+)</name>
        <dbReference type="ChEBI" id="CHEBI:18420"/>
    </cofactor>
</comment>
<dbReference type="PIRSF" id="PIRSF004976">
    <property type="entry name" value="ATPase_YdaO"/>
    <property type="match status" value="1"/>
</dbReference>
<evidence type="ECO:0000256" key="10">
    <source>
        <dbReference type="ARBA" id="ARBA00023004"/>
    </source>
</evidence>
<evidence type="ECO:0000256" key="3">
    <source>
        <dbReference type="ARBA" id="ARBA00022485"/>
    </source>
</evidence>
<name>A0A3M0B6Z6_9AQUI</name>
<feature type="domain" description="tRNA(Ile)-lysidine/2-thiocytidine synthase N-terminal" evidence="13">
    <location>
        <begin position="70"/>
        <end position="239"/>
    </location>
</feature>
<reference evidence="15 16" key="1">
    <citation type="submission" date="2018-10" db="EMBL/GenBank/DDBJ databases">
        <title>Genomic Encyclopedia of Archaeal and Bacterial Type Strains, Phase II (KMG-II): from individual species to whole genera.</title>
        <authorList>
            <person name="Goeker M."/>
        </authorList>
    </citation>
    <scope>NUCLEOTIDE SEQUENCE [LARGE SCALE GENOMIC DNA]</scope>
    <source>
        <strain evidence="15 16">VM1</strain>
    </source>
</reference>
<dbReference type="PROSITE" id="PS01263">
    <property type="entry name" value="UPF0021"/>
    <property type="match status" value="1"/>
</dbReference>
<evidence type="ECO:0000256" key="7">
    <source>
        <dbReference type="ARBA" id="ARBA00022833"/>
    </source>
</evidence>
<evidence type="ECO:0000256" key="2">
    <source>
        <dbReference type="ARBA" id="ARBA00001966"/>
    </source>
</evidence>
<dbReference type="GO" id="GO:0002144">
    <property type="term" value="C:cytosolic tRNA wobble base thiouridylase complex"/>
    <property type="evidence" value="ECO:0007669"/>
    <property type="project" value="TreeGrafter"/>
</dbReference>
<feature type="binding site" evidence="12">
    <location>
        <position position="80"/>
    </location>
    <ligand>
        <name>ATP</name>
        <dbReference type="ChEBI" id="CHEBI:30616"/>
    </ligand>
</feature>
<sequence>MKEIKSGIKMKKLKKNSRCTICKAKGEKEKAIIYLPHHRLTLCKKHFISWFEKRVEKTIKEFKMFSTNDKILVAVSGGKDSLALWNALTKLGYEADGFYINLGIDQYSIDSKELALNFAKKIGRELHILDLSKEIATIPQLKEISNRPACSACGTVKRYYMNKFAKEKGYSIIATGHNLDDEVAVLFGNTLKWDIDYLKRQYPVLKEENGFIRKVKPLCKITEKESALYSFLNNIDYIEYECPFSVGASSIEYKEFLSRLEEKHPGTKLQFYTNFLKKMYPLLNKEKEKKEELKYCKICGEPSYNEICSVCKLKQKVEKLVNTNYNINM</sequence>
<evidence type="ECO:0000256" key="8">
    <source>
        <dbReference type="ARBA" id="ARBA00022840"/>
    </source>
</evidence>
<protein>
    <submittedName>
        <fullName evidence="15">Uncharacterized protein (TIGR00269 family)</fullName>
    </submittedName>
</protein>
<evidence type="ECO:0000256" key="12">
    <source>
        <dbReference type="PIRSR" id="PIRSR004976-51"/>
    </source>
</evidence>
<evidence type="ECO:0000256" key="5">
    <source>
        <dbReference type="ARBA" id="ARBA00022723"/>
    </source>
</evidence>
<feature type="binding site" evidence="12">
    <location>
        <position position="181"/>
    </location>
    <ligand>
        <name>ATP</name>
        <dbReference type="ChEBI" id="CHEBI:30616"/>
    </ligand>
</feature>
<dbReference type="PANTHER" id="PTHR11807">
    <property type="entry name" value="ATPASES OF THE PP SUPERFAMILY-RELATED"/>
    <property type="match status" value="1"/>
</dbReference>
<feature type="binding site" evidence="12">
    <location>
        <position position="176"/>
    </location>
    <ligand>
        <name>ATP</name>
        <dbReference type="ChEBI" id="CHEBI:30616"/>
    </ligand>
</feature>
<dbReference type="GO" id="GO:0005524">
    <property type="term" value="F:ATP binding"/>
    <property type="evidence" value="ECO:0007669"/>
    <property type="project" value="UniProtKB-KW"/>
</dbReference>
<evidence type="ECO:0000256" key="6">
    <source>
        <dbReference type="ARBA" id="ARBA00022741"/>
    </source>
</evidence>
<dbReference type="InterPro" id="IPR011063">
    <property type="entry name" value="TilS/TtcA_N"/>
</dbReference>
<dbReference type="GO" id="GO:0016740">
    <property type="term" value="F:transferase activity"/>
    <property type="evidence" value="ECO:0007669"/>
    <property type="project" value="UniProtKB-KW"/>
</dbReference>